<protein>
    <submittedName>
        <fullName evidence="2">Uncharacterized protein</fullName>
    </submittedName>
</protein>
<evidence type="ECO:0000313" key="3">
    <source>
        <dbReference type="Proteomes" id="UP000887116"/>
    </source>
</evidence>
<accession>A0A8X6FNZ4</accession>
<evidence type="ECO:0000256" key="1">
    <source>
        <dbReference type="SAM" id="MobiDB-lite"/>
    </source>
</evidence>
<keyword evidence="3" id="KW-1185">Reference proteome</keyword>
<comment type="caution">
    <text evidence="2">The sequence shown here is derived from an EMBL/GenBank/DDBJ whole genome shotgun (WGS) entry which is preliminary data.</text>
</comment>
<dbReference type="EMBL" id="BMAO01013053">
    <property type="protein sequence ID" value="GFQ85915.1"/>
    <property type="molecule type" value="Genomic_DNA"/>
</dbReference>
<name>A0A8X6FNZ4_TRICU</name>
<sequence>MPLDPNRDNPSELFPDPNENTFPLVSPPLGLSLKWLQLTGGKGLIIPNRYSFVGVCQLPPNSFQMAGEGARGEKLLMAAAGGKSL</sequence>
<dbReference type="AlphaFoldDB" id="A0A8X6FNZ4"/>
<reference evidence="2" key="1">
    <citation type="submission" date="2020-07" db="EMBL/GenBank/DDBJ databases">
        <title>Multicomponent nature underlies the extraordinary mechanical properties of spider dragline silk.</title>
        <authorList>
            <person name="Kono N."/>
            <person name="Nakamura H."/>
            <person name="Mori M."/>
            <person name="Yoshida Y."/>
            <person name="Ohtoshi R."/>
            <person name="Malay A.D."/>
            <person name="Moran D.A.P."/>
            <person name="Tomita M."/>
            <person name="Numata K."/>
            <person name="Arakawa K."/>
        </authorList>
    </citation>
    <scope>NUCLEOTIDE SEQUENCE</scope>
</reference>
<feature type="region of interest" description="Disordered" evidence="1">
    <location>
        <begin position="1"/>
        <end position="20"/>
    </location>
</feature>
<gene>
    <name evidence="2" type="ORF">TNCT_81671</name>
</gene>
<dbReference type="Proteomes" id="UP000887116">
    <property type="component" value="Unassembled WGS sequence"/>
</dbReference>
<proteinExistence type="predicted"/>
<organism evidence="2 3">
    <name type="scientific">Trichonephila clavata</name>
    <name type="common">Joro spider</name>
    <name type="synonym">Nephila clavata</name>
    <dbReference type="NCBI Taxonomy" id="2740835"/>
    <lineage>
        <taxon>Eukaryota</taxon>
        <taxon>Metazoa</taxon>
        <taxon>Ecdysozoa</taxon>
        <taxon>Arthropoda</taxon>
        <taxon>Chelicerata</taxon>
        <taxon>Arachnida</taxon>
        <taxon>Araneae</taxon>
        <taxon>Araneomorphae</taxon>
        <taxon>Entelegynae</taxon>
        <taxon>Araneoidea</taxon>
        <taxon>Nephilidae</taxon>
        <taxon>Trichonephila</taxon>
    </lineage>
</organism>
<feature type="compositionally biased region" description="Basic and acidic residues" evidence="1">
    <location>
        <begin position="1"/>
        <end position="10"/>
    </location>
</feature>
<evidence type="ECO:0000313" key="2">
    <source>
        <dbReference type="EMBL" id="GFQ85915.1"/>
    </source>
</evidence>